<keyword evidence="10" id="KW-1185">Reference proteome</keyword>
<evidence type="ECO:0000259" key="7">
    <source>
        <dbReference type="PROSITE" id="PS51898"/>
    </source>
</evidence>
<dbReference type="Pfam" id="PF02899">
    <property type="entry name" value="Phage_int_SAM_1"/>
    <property type="match status" value="1"/>
</dbReference>
<dbReference type="GO" id="GO:0015074">
    <property type="term" value="P:DNA integration"/>
    <property type="evidence" value="ECO:0007669"/>
    <property type="project" value="UniProtKB-KW"/>
</dbReference>
<reference evidence="10" key="1">
    <citation type="submission" date="2016-11" db="EMBL/GenBank/DDBJ databases">
        <authorList>
            <person name="Varghese N."/>
            <person name="Submissions S."/>
        </authorList>
    </citation>
    <scope>NUCLEOTIDE SEQUENCE [LARGE SCALE GENOMIC DNA]</scope>
    <source>
        <strain evidence="10">DSM 15285</strain>
    </source>
</reference>
<sequence length="293" mass="34198">MNDIINKYLNYIKTNRNLSRNTIEAYKLDLKKYMKYLNDKNIDFLHVNENDIFSFLIYLEKNNTSVSSISRIISSIKSFHEFLFLNKLCESNPARKLKKPKIQRSKIDILTEQEVDLLLNSPDTNTIKGIRDKAILEMFYGTGMKVSELVELNLDDLNLDMEYIICKSNKGNRVIPLSSIAKKYIIKYLYESRLKIVKNENQKSLFLNSKGEKFTRQGLWKIIKRYTEKLNLNKNVTPTILRHSFAIHLLNKGANISVVGKILGNTNLNTLQGYLNYLNKNIRQELKEKHPRG</sequence>
<evidence type="ECO:0000256" key="2">
    <source>
        <dbReference type="ARBA" id="ARBA00008857"/>
    </source>
</evidence>
<keyword evidence="4 6" id="KW-0238">DNA-binding</keyword>
<keyword evidence="3" id="KW-0229">DNA integration</keyword>
<comment type="function">
    <text evidence="1">Site-specific tyrosine recombinase, which acts by catalyzing the cutting and rejoining of the recombining DNA molecules.</text>
</comment>
<feature type="domain" description="Tyr recombinase" evidence="7">
    <location>
        <begin position="105"/>
        <end position="291"/>
    </location>
</feature>
<dbReference type="InterPro" id="IPR044068">
    <property type="entry name" value="CB"/>
</dbReference>
<dbReference type="InterPro" id="IPR010998">
    <property type="entry name" value="Integrase_recombinase_N"/>
</dbReference>
<dbReference type="GO" id="GO:0003677">
    <property type="term" value="F:DNA binding"/>
    <property type="evidence" value="ECO:0007669"/>
    <property type="project" value="UniProtKB-UniRule"/>
</dbReference>
<dbReference type="Gene3D" id="1.10.443.10">
    <property type="entry name" value="Intergrase catalytic core"/>
    <property type="match status" value="1"/>
</dbReference>
<feature type="domain" description="Core-binding (CB)" evidence="8">
    <location>
        <begin position="1"/>
        <end position="84"/>
    </location>
</feature>
<evidence type="ECO:0000313" key="10">
    <source>
        <dbReference type="Proteomes" id="UP000242520"/>
    </source>
</evidence>
<keyword evidence="5" id="KW-0233">DNA recombination</keyword>
<dbReference type="GO" id="GO:0006310">
    <property type="term" value="P:DNA recombination"/>
    <property type="evidence" value="ECO:0007669"/>
    <property type="project" value="UniProtKB-KW"/>
</dbReference>
<comment type="similarity">
    <text evidence="2">Belongs to the 'phage' integrase family.</text>
</comment>
<dbReference type="InterPro" id="IPR011010">
    <property type="entry name" value="DNA_brk_join_enz"/>
</dbReference>
<accession>A0A1M5Q3X4</accession>
<evidence type="ECO:0000256" key="3">
    <source>
        <dbReference type="ARBA" id="ARBA00022908"/>
    </source>
</evidence>
<organism evidence="9 10">
    <name type="scientific">Tepidibacter thalassicus DSM 15285</name>
    <dbReference type="NCBI Taxonomy" id="1123350"/>
    <lineage>
        <taxon>Bacteria</taxon>
        <taxon>Bacillati</taxon>
        <taxon>Bacillota</taxon>
        <taxon>Clostridia</taxon>
        <taxon>Peptostreptococcales</taxon>
        <taxon>Peptostreptococcaceae</taxon>
        <taxon>Tepidibacter</taxon>
    </lineage>
</organism>
<evidence type="ECO:0000256" key="5">
    <source>
        <dbReference type="ARBA" id="ARBA00023172"/>
    </source>
</evidence>
<protein>
    <submittedName>
        <fullName evidence="9">Integrase/recombinase XerD</fullName>
    </submittedName>
</protein>
<dbReference type="PANTHER" id="PTHR30349">
    <property type="entry name" value="PHAGE INTEGRASE-RELATED"/>
    <property type="match status" value="1"/>
</dbReference>
<dbReference type="OrthoDB" id="9801717at2"/>
<dbReference type="PROSITE" id="PS51898">
    <property type="entry name" value="TYR_RECOMBINASE"/>
    <property type="match status" value="1"/>
</dbReference>
<evidence type="ECO:0000256" key="1">
    <source>
        <dbReference type="ARBA" id="ARBA00003283"/>
    </source>
</evidence>
<dbReference type="PANTHER" id="PTHR30349:SF81">
    <property type="entry name" value="TYROSINE RECOMBINASE XERC"/>
    <property type="match status" value="1"/>
</dbReference>
<dbReference type="EMBL" id="FQXH01000007">
    <property type="protein sequence ID" value="SHH08439.1"/>
    <property type="molecule type" value="Genomic_DNA"/>
</dbReference>
<dbReference type="STRING" id="1123350.SAMN02744040_00766"/>
<dbReference type="Proteomes" id="UP000242520">
    <property type="component" value="Unassembled WGS sequence"/>
</dbReference>
<dbReference type="AlphaFoldDB" id="A0A1M5Q3X4"/>
<proteinExistence type="inferred from homology"/>
<evidence type="ECO:0000256" key="4">
    <source>
        <dbReference type="ARBA" id="ARBA00023125"/>
    </source>
</evidence>
<gene>
    <name evidence="9" type="ORF">SAMN02744040_00766</name>
</gene>
<evidence type="ECO:0000259" key="8">
    <source>
        <dbReference type="PROSITE" id="PS51900"/>
    </source>
</evidence>
<dbReference type="RefSeq" id="WP_072723798.1">
    <property type="nucleotide sequence ID" value="NZ_FQXH01000007.1"/>
</dbReference>
<evidence type="ECO:0000256" key="6">
    <source>
        <dbReference type="PROSITE-ProRule" id="PRU01248"/>
    </source>
</evidence>
<dbReference type="Pfam" id="PF00589">
    <property type="entry name" value="Phage_integrase"/>
    <property type="match status" value="1"/>
</dbReference>
<dbReference type="Gene3D" id="1.10.150.130">
    <property type="match status" value="1"/>
</dbReference>
<dbReference type="PROSITE" id="PS51900">
    <property type="entry name" value="CB"/>
    <property type="match status" value="1"/>
</dbReference>
<dbReference type="InterPro" id="IPR004107">
    <property type="entry name" value="Integrase_SAM-like_N"/>
</dbReference>
<evidence type="ECO:0000313" key="9">
    <source>
        <dbReference type="EMBL" id="SHH08439.1"/>
    </source>
</evidence>
<dbReference type="SUPFAM" id="SSF56349">
    <property type="entry name" value="DNA breaking-rejoining enzymes"/>
    <property type="match status" value="1"/>
</dbReference>
<name>A0A1M5Q3X4_9FIRM</name>
<dbReference type="InterPro" id="IPR050090">
    <property type="entry name" value="Tyrosine_recombinase_XerCD"/>
</dbReference>
<dbReference type="InterPro" id="IPR013762">
    <property type="entry name" value="Integrase-like_cat_sf"/>
</dbReference>
<dbReference type="InterPro" id="IPR002104">
    <property type="entry name" value="Integrase_catalytic"/>
</dbReference>